<proteinExistence type="predicted"/>
<dbReference type="InParanoid" id="A0A0C3GDB3"/>
<reference evidence="2" key="2">
    <citation type="submission" date="2015-01" db="EMBL/GenBank/DDBJ databases">
        <title>Evolutionary Origins and Diversification of the Mycorrhizal Mutualists.</title>
        <authorList>
            <consortium name="DOE Joint Genome Institute"/>
            <consortium name="Mycorrhizal Genomics Consortium"/>
            <person name="Kohler A."/>
            <person name="Kuo A."/>
            <person name="Nagy L.G."/>
            <person name="Floudas D."/>
            <person name="Copeland A."/>
            <person name="Barry K.W."/>
            <person name="Cichocki N."/>
            <person name="Veneault-Fourrey C."/>
            <person name="LaButti K."/>
            <person name="Lindquist E.A."/>
            <person name="Lipzen A."/>
            <person name="Lundell T."/>
            <person name="Morin E."/>
            <person name="Murat C."/>
            <person name="Riley R."/>
            <person name="Ohm R."/>
            <person name="Sun H."/>
            <person name="Tunlid A."/>
            <person name="Henrissat B."/>
            <person name="Grigoriev I.V."/>
            <person name="Hibbett D.S."/>
            <person name="Martin F."/>
        </authorList>
    </citation>
    <scope>NUCLEOTIDE SEQUENCE [LARGE SCALE GENOMIC DNA]</scope>
    <source>
        <strain evidence="2">Zn</strain>
    </source>
</reference>
<reference evidence="1 2" key="1">
    <citation type="submission" date="2014-04" db="EMBL/GenBank/DDBJ databases">
        <authorList>
            <consortium name="DOE Joint Genome Institute"/>
            <person name="Kuo A."/>
            <person name="Martino E."/>
            <person name="Perotto S."/>
            <person name="Kohler A."/>
            <person name="Nagy L.G."/>
            <person name="Floudas D."/>
            <person name="Copeland A."/>
            <person name="Barry K.W."/>
            <person name="Cichocki N."/>
            <person name="Veneault-Fourrey C."/>
            <person name="LaButti K."/>
            <person name="Lindquist E.A."/>
            <person name="Lipzen A."/>
            <person name="Lundell T."/>
            <person name="Morin E."/>
            <person name="Murat C."/>
            <person name="Sun H."/>
            <person name="Tunlid A."/>
            <person name="Henrissat B."/>
            <person name="Grigoriev I.V."/>
            <person name="Hibbett D.S."/>
            <person name="Martin F."/>
            <person name="Nordberg H.P."/>
            <person name="Cantor M.N."/>
            <person name="Hua S.X."/>
        </authorList>
    </citation>
    <scope>NUCLEOTIDE SEQUENCE [LARGE SCALE GENOMIC DNA]</scope>
    <source>
        <strain evidence="1 2">Zn</strain>
    </source>
</reference>
<evidence type="ECO:0000313" key="1">
    <source>
        <dbReference type="EMBL" id="KIM94145.1"/>
    </source>
</evidence>
<protein>
    <submittedName>
        <fullName evidence="1">Uncharacterized protein</fullName>
    </submittedName>
</protein>
<name>A0A0C3GDB3_OIDMZ</name>
<keyword evidence="2" id="KW-1185">Reference proteome</keyword>
<dbReference type="EMBL" id="KN832891">
    <property type="protein sequence ID" value="KIM94145.1"/>
    <property type="molecule type" value="Genomic_DNA"/>
</dbReference>
<dbReference type="AlphaFoldDB" id="A0A0C3GDB3"/>
<gene>
    <name evidence="1" type="ORF">OIDMADRAFT_60978</name>
</gene>
<dbReference type="Proteomes" id="UP000054321">
    <property type="component" value="Unassembled WGS sequence"/>
</dbReference>
<accession>A0A0C3GDB3</accession>
<sequence>MSSNHNGEFAFDRARAHLALRATALQICLKVTNGEIGACTDVKEHIRAVAQSQIDSLVAESLDEDFPTCINGLSNNFVDVNFTSTKTNSHT</sequence>
<dbReference type="HOGENOM" id="CLU_2427621_0_0_1"/>
<evidence type="ECO:0000313" key="2">
    <source>
        <dbReference type="Proteomes" id="UP000054321"/>
    </source>
</evidence>
<organism evidence="1 2">
    <name type="scientific">Oidiodendron maius (strain Zn)</name>
    <dbReference type="NCBI Taxonomy" id="913774"/>
    <lineage>
        <taxon>Eukaryota</taxon>
        <taxon>Fungi</taxon>
        <taxon>Dikarya</taxon>
        <taxon>Ascomycota</taxon>
        <taxon>Pezizomycotina</taxon>
        <taxon>Leotiomycetes</taxon>
        <taxon>Leotiomycetes incertae sedis</taxon>
        <taxon>Myxotrichaceae</taxon>
        <taxon>Oidiodendron</taxon>
    </lineage>
</organism>